<protein>
    <recommendedName>
        <fullName evidence="5">protein adenylyltransferase</fullName>
        <ecNumber evidence="5">2.7.7.108</ecNumber>
    </recommendedName>
</protein>
<evidence type="ECO:0000256" key="3">
    <source>
        <dbReference type="ARBA" id="ARBA00022741"/>
    </source>
</evidence>
<keyword evidence="3" id="KW-0547">Nucleotide-binding</keyword>
<evidence type="ECO:0000256" key="7">
    <source>
        <dbReference type="ARBA" id="ARBA00048696"/>
    </source>
</evidence>
<dbReference type="Gene3D" id="1.10.3290.10">
    <property type="entry name" value="Fido-like domain"/>
    <property type="match status" value="1"/>
</dbReference>
<comment type="caution">
    <text evidence="9">The sequence shown here is derived from an EMBL/GenBank/DDBJ whole genome shotgun (WGS) entry which is preliminary data.</text>
</comment>
<dbReference type="Proteomes" id="UP001605918">
    <property type="component" value="Unassembled WGS sequence"/>
</dbReference>
<dbReference type="EMBL" id="JBIEIL010000005">
    <property type="protein sequence ID" value="MFG6205039.1"/>
    <property type="molecule type" value="Genomic_DNA"/>
</dbReference>
<comment type="catalytic activity">
    <reaction evidence="7">
        <text>L-tyrosyl-[protein] + ATP = O-(5'-adenylyl)-L-tyrosyl-[protein] + diphosphate</text>
        <dbReference type="Rhea" id="RHEA:54288"/>
        <dbReference type="Rhea" id="RHEA-COMP:10136"/>
        <dbReference type="Rhea" id="RHEA-COMP:13846"/>
        <dbReference type="ChEBI" id="CHEBI:30616"/>
        <dbReference type="ChEBI" id="CHEBI:33019"/>
        <dbReference type="ChEBI" id="CHEBI:46858"/>
        <dbReference type="ChEBI" id="CHEBI:83624"/>
        <dbReference type="EC" id="2.7.7.108"/>
    </reaction>
</comment>
<gene>
    <name evidence="9" type="ORF">ACGSLL_11780</name>
</gene>
<organism evidence="9 10">
    <name type="scientific">Pseudomonas retamae</name>
    <dbReference type="NCBI Taxonomy" id="702110"/>
    <lineage>
        <taxon>Bacteria</taxon>
        <taxon>Pseudomonadati</taxon>
        <taxon>Pseudomonadota</taxon>
        <taxon>Gammaproteobacteria</taxon>
        <taxon>Pseudomonadales</taxon>
        <taxon>Pseudomonadaceae</taxon>
        <taxon>Pseudomonas</taxon>
    </lineage>
</organism>
<dbReference type="EC" id="2.7.7.108" evidence="5"/>
<evidence type="ECO:0000256" key="1">
    <source>
        <dbReference type="ARBA" id="ARBA00022679"/>
    </source>
</evidence>
<reference evidence="9 10" key="1">
    <citation type="submission" date="2024-10" db="EMBL/GenBank/DDBJ databases">
        <title>Whole genome of Pseudomonas sp Strain RB5.</title>
        <authorList>
            <person name="Selami N."/>
        </authorList>
    </citation>
    <scope>NUCLEOTIDE SEQUENCE [LARGE SCALE GENOMIC DNA]</scope>
    <source>
        <strain evidence="9 10">RB5</strain>
    </source>
</reference>
<dbReference type="InterPro" id="IPR036597">
    <property type="entry name" value="Fido-like_dom_sf"/>
</dbReference>
<dbReference type="Pfam" id="PF02661">
    <property type="entry name" value="Fic"/>
    <property type="match status" value="1"/>
</dbReference>
<evidence type="ECO:0000313" key="9">
    <source>
        <dbReference type="EMBL" id="MFG6205039.1"/>
    </source>
</evidence>
<evidence type="ECO:0000256" key="4">
    <source>
        <dbReference type="ARBA" id="ARBA00022840"/>
    </source>
</evidence>
<keyword evidence="4" id="KW-0067">ATP-binding</keyword>
<keyword evidence="1" id="KW-0808">Transferase</keyword>
<feature type="domain" description="Fido" evidence="8">
    <location>
        <begin position="1"/>
        <end position="106"/>
    </location>
</feature>
<dbReference type="InterPro" id="IPR003812">
    <property type="entry name" value="Fido"/>
</dbReference>
<evidence type="ECO:0000259" key="8">
    <source>
        <dbReference type="PROSITE" id="PS51459"/>
    </source>
</evidence>
<keyword evidence="10" id="KW-1185">Reference proteome</keyword>
<keyword evidence="2" id="KW-0548">Nucleotidyltransferase</keyword>
<evidence type="ECO:0000256" key="5">
    <source>
        <dbReference type="ARBA" id="ARBA00034531"/>
    </source>
</evidence>
<dbReference type="PROSITE" id="PS51459">
    <property type="entry name" value="FIDO"/>
    <property type="match status" value="1"/>
</dbReference>
<evidence type="ECO:0000256" key="6">
    <source>
        <dbReference type="ARBA" id="ARBA00047939"/>
    </source>
</evidence>
<evidence type="ECO:0000256" key="2">
    <source>
        <dbReference type="ARBA" id="ARBA00022695"/>
    </source>
</evidence>
<proteinExistence type="predicted"/>
<evidence type="ECO:0000313" key="10">
    <source>
        <dbReference type="Proteomes" id="UP001605918"/>
    </source>
</evidence>
<dbReference type="SUPFAM" id="SSF140931">
    <property type="entry name" value="Fic-like"/>
    <property type="match status" value="1"/>
</dbReference>
<comment type="catalytic activity">
    <reaction evidence="6">
        <text>L-threonyl-[protein] + ATP = 3-O-(5'-adenylyl)-L-threonyl-[protein] + diphosphate</text>
        <dbReference type="Rhea" id="RHEA:54292"/>
        <dbReference type="Rhea" id="RHEA-COMP:11060"/>
        <dbReference type="Rhea" id="RHEA-COMP:13847"/>
        <dbReference type="ChEBI" id="CHEBI:30013"/>
        <dbReference type="ChEBI" id="CHEBI:30616"/>
        <dbReference type="ChEBI" id="CHEBI:33019"/>
        <dbReference type="ChEBI" id="CHEBI:138113"/>
        <dbReference type="EC" id="2.7.7.108"/>
    </reaction>
</comment>
<accession>A0ABW7DAG3</accession>
<dbReference type="PANTHER" id="PTHR39560:SF1">
    <property type="entry name" value="PROTEIN ADENYLYLTRANSFERASE FIC-RELATED"/>
    <property type="match status" value="1"/>
</dbReference>
<name>A0ABW7DAG3_9PSED</name>
<sequence length="122" mass="13917">MTRFCSPEFIEREVDKEFLGMADAAWFEGYSRDQLVSSVAESYGNINVAHPFREGNGRTQRVVFEYIIFNVGYLVDWHSVDREGWIEACIQSFYGADQPLADIFDQCIGASLIENESDDSRA</sequence>
<dbReference type="PANTHER" id="PTHR39560">
    <property type="entry name" value="PROTEIN ADENYLYLTRANSFERASE FIC-RELATED"/>
    <property type="match status" value="1"/>
</dbReference>
<dbReference type="RefSeq" id="WP_394505971.1">
    <property type="nucleotide sequence ID" value="NZ_JBIEIL010000005.1"/>
</dbReference>